<dbReference type="InterPro" id="IPR007627">
    <property type="entry name" value="RNA_pol_sigma70_r2"/>
</dbReference>
<comment type="similarity">
    <text evidence="1">Belongs to the sigma-70 factor family. ECF subfamily.</text>
</comment>
<dbReference type="NCBIfam" id="TIGR02937">
    <property type="entry name" value="sigma70-ECF"/>
    <property type="match status" value="1"/>
</dbReference>
<dbReference type="SUPFAM" id="SSF88659">
    <property type="entry name" value="Sigma3 and sigma4 domains of RNA polymerase sigma factors"/>
    <property type="match status" value="1"/>
</dbReference>
<dbReference type="InterPro" id="IPR014331">
    <property type="entry name" value="RNA_pol_sigma70_ECF_RHOBA"/>
</dbReference>
<reference evidence="6 7" key="1">
    <citation type="submission" date="2022-01" db="EMBL/GenBank/DDBJ databases">
        <title>Paraglaciecola sp. G1-23.</title>
        <authorList>
            <person name="Jin M.S."/>
            <person name="Han D.M."/>
            <person name="Kim H.M."/>
            <person name="Jeon C.O."/>
        </authorList>
    </citation>
    <scope>NUCLEOTIDE SEQUENCE [LARGE SCALE GENOMIC DNA]</scope>
    <source>
        <strain evidence="6 7">G1-23</strain>
    </source>
</reference>
<dbReference type="InterPro" id="IPR014284">
    <property type="entry name" value="RNA_pol_sigma-70_dom"/>
</dbReference>
<dbReference type="InterPro" id="IPR039425">
    <property type="entry name" value="RNA_pol_sigma-70-like"/>
</dbReference>
<sequence length="193" mass="22139">MPSNKILTKQSQSDLVSNKQGSSAVFVELYEADKNRLYAYIFAFVLDHAAADDIFQETSLILWREFSQFELGTNFSKWANGIAFNAIRNFLRVGKKYALDLDDELLETLYQNSKTENQLADNKQEKWSQLQHCTSLLPTTLKNIYRAFYVDNCKAEEVAKQTGRSVHGIRKSVHKLRKSLFDCIESKPSVGKQ</sequence>
<evidence type="ECO:0000259" key="5">
    <source>
        <dbReference type="Pfam" id="PF04542"/>
    </source>
</evidence>
<dbReference type="SUPFAM" id="SSF88946">
    <property type="entry name" value="Sigma2 domain of RNA polymerase sigma factors"/>
    <property type="match status" value="1"/>
</dbReference>
<dbReference type="InterPro" id="IPR013324">
    <property type="entry name" value="RNA_pol_sigma_r3/r4-like"/>
</dbReference>
<dbReference type="RefSeq" id="WP_235312900.1">
    <property type="nucleotide sequence ID" value="NZ_JAKGAS010000006.1"/>
</dbReference>
<dbReference type="Pfam" id="PF04542">
    <property type="entry name" value="Sigma70_r2"/>
    <property type="match status" value="1"/>
</dbReference>
<dbReference type="PANTHER" id="PTHR43133:SF51">
    <property type="entry name" value="RNA POLYMERASE SIGMA FACTOR"/>
    <property type="match status" value="1"/>
</dbReference>
<keyword evidence="7" id="KW-1185">Reference proteome</keyword>
<feature type="domain" description="RNA polymerase sigma-70 region 2" evidence="5">
    <location>
        <begin position="29"/>
        <end position="93"/>
    </location>
</feature>
<dbReference type="Gene3D" id="1.10.1740.10">
    <property type="match status" value="1"/>
</dbReference>
<dbReference type="Gene3D" id="1.10.10.10">
    <property type="entry name" value="Winged helix-like DNA-binding domain superfamily/Winged helix DNA-binding domain"/>
    <property type="match status" value="1"/>
</dbReference>
<evidence type="ECO:0000256" key="4">
    <source>
        <dbReference type="ARBA" id="ARBA00023163"/>
    </source>
</evidence>
<protein>
    <submittedName>
        <fullName evidence="6">Sigma-70 family RNA polymerase sigma factor</fullName>
    </submittedName>
</protein>
<dbReference type="Proteomes" id="UP001521137">
    <property type="component" value="Unassembled WGS sequence"/>
</dbReference>
<dbReference type="EMBL" id="JAKGAS010000006">
    <property type="protein sequence ID" value="MCF2948860.1"/>
    <property type="molecule type" value="Genomic_DNA"/>
</dbReference>
<dbReference type="NCBIfam" id="TIGR02989">
    <property type="entry name" value="Sig-70_gvs1"/>
    <property type="match status" value="1"/>
</dbReference>
<proteinExistence type="inferred from homology"/>
<keyword evidence="3" id="KW-0731">Sigma factor</keyword>
<evidence type="ECO:0000256" key="3">
    <source>
        <dbReference type="ARBA" id="ARBA00023082"/>
    </source>
</evidence>
<evidence type="ECO:0000313" key="6">
    <source>
        <dbReference type="EMBL" id="MCF2948860.1"/>
    </source>
</evidence>
<dbReference type="InterPro" id="IPR036388">
    <property type="entry name" value="WH-like_DNA-bd_sf"/>
</dbReference>
<evidence type="ECO:0000256" key="2">
    <source>
        <dbReference type="ARBA" id="ARBA00023015"/>
    </source>
</evidence>
<comment type="caution">
    <text evidence="6">The sequence shown here is derived from an EMBL/GenBank/DDBJ whole genome shotgun (WGS) entry which is preliminary data.</text>
</comment>
<dbReference type="InterPro" id="IPR013325">
    <property type="entry name" value="RNA_pol_sigma_r2"/>
</dbReference>
<gene>
    <name evidence="6" type="ORF">L0668_12135</name>
</gene>
<keyword evidence="4" id="KW-0804">Transcription</keyword>
<evidence type="ECO:0000313" key="7">
    <source>
        <dbReference type="Proteomes" id="UP001521137"/>
    </source>
</evidence>
<name>A0ABS9D7G6_9ALTE</name>
<organism evidence="6 7">
    <name type="scientific">Paraglaciecola algarum</name>
    <dbReference type="NCBI Taxonomy" id="3050085"/>
    <lineage>
        <taxon>Bacteria</taxon>
        <taxon>Pseudomonadati</taxon>
        <taxon>Pseudomonadota</taxon>
        <taxon>Gammaproteobacteria</taxon>
        <taxon>Alteromonadales</taxon>
        <taxon>Alteromonadaceae</taxon>
        <taxon>Paraglaciecola</taxon>
    </lineage>
</organism>
<keyword evidence="2" id="KW-0805">Transcription regulation</keyword>
<evidence type="ECO:0000256" key="1">
    <source>
        <dbReference type="ARBA" id="ARBA00010641"/>
    </source>
</evidence>
<dbReference type="PANTHER" id="PTHR43133">
    <property type="entry name" value="RNA POLYMERASE ECF-TYPE SIGMA FACTO"/>
    <property type="match status" value="1"/>
</dbReference>
<accession>A0ABS9D7G6</accession>